<dbReference type="InParanoid" id="A0A146GC74"/>
<dbReference type="InterPro" id="IPR003658">
    <property type="entry name" value="Anti-sigma_ant"/>
</dbReference>
<dbReference type="SUPFAM" id="SSF52091">
    <property type="entry name" value="SpoIIaa-like"/>
    <property type="match status" value="1"/>
</dbReference>
<evidence type="ECO:0000313" key="4">
    <source>
        <dbReference type="EMBL" id="GAT34158.1"/>
    </source>
</evidence>
<dbReference type="AlphaFoldDB" id="A0A146GC74"/>
<dbReference type="RefSeq" id="WP_075079815.1">
    <property type="nucleotide sequence ID" value="NZ_BDCO01000002.1"/>
</dbReference>
<evidence type="ECO:0000259" key="3">
    <source>
        <dbReference type="PROSITE" id="PS50801"/>
    </source>
</evidence>
<dbReference type="CDD" id="cd07043">
    <property type="entry name" value="STAS_anti-anti-sigma_factors"/>
    <property type="match status" value="1"/>
</dbReference>
<evidence type="ECO:0000313" key="5">
    <source>
        <dbReference type="Proteomes" id="UP000076023"/>
    </source>
</evidence>
<dbReference type="GO" id="GO:0043856">
    <property type="term" value="F:anti-sigma factor antagonist activity"/>
    <property type="evidence" value="ECO:0007669"/>
    <property type="project" value="InterPro"/>
</dbReference>
<keyword evidence="5" id="KW-1185">Reference proteome</keyword>
<dbReference type="Gene3D" id="3.30.750.24">
    <property type="entry name" value="STAS domain"/>
    <property type="match status" value="1"/>
</dbReference>
<dbReference type="Proteomes" id="UP000076023">
    <property type="component" value="Unassembled WGS sequence"/>
</dbReference>
<dbReference type="InterPro" id="IPR036513">
    <property type="entry name" value="STAS_dom_sf"/>
</dbReference>
<accession>A0A146GC74</accession>
<dbReference type="STRING" id="690879.TSACC_22582"/>
<proteinExistence type="inferred from homology"/>
<comment type="caution">
    <text evidence="4">The sequence shown here is derived from an EMBL/GenBank/DDBJ whole genome shotgun (WGS) entry which is preliminary data.</text>
</comment>
<dbReference type="OrthoDB" id="9794628at2"/>
<dbReference type="PROSITE" id="PS50801">
    <property type="entry name" value="STAS"/>
    <property type="match status" value="1"/>
</dbReference>
<feature type="domain" description="STAS" evidence="3">
    <location>
        <begin position="1"/>
        <end position="109"/>
    </location>
</feature>
<dbReference type="InterPro" id="IPR002645">
    <property type="entry name" value="STAS_dom"/>
</dbReference>
<dbReference type="NCBIfam" id="TIGR00377">
    <property type="entry name" value="ant_ant_sig"/>
    <property type="match status" value="1"/>
</dbReference>
<name>A0A146GC74_TERSA</name>
<evidence type="ECO:0000256" key="1">
    <source>
        <dbReference type="ARBA" id="ARBA00009013"/>
    </source>
</evidence>
<reference evidence="5" key="1">
    <citation type="journal article" date="2017" name="Genome Announc.">
        <title>Draft Genome Sequence of Terrimicrobium sacchariphilum NM-5T, a Facultative Anaerobic Soil Bacterium of the Class Spartobacteria.</title>
        <authorList>
            <person name="Qiu Y.L."/>
            <person name="Tourlousse D.M."/>
            <person name="Matsuura N."/>
            <person name="Ohashi A."/>
            <person name="Sekiguchi Y."/>
        </authorList>
    </citation>
    <scope>NUCLEOTIDE SEQUENCE [LARGE SCALE GENOMIC DNA]</scope>
    <source>
        <strain evidence="5">NM-5</strain>
    </source>
</reference>
<dbReference type="PANTHER" id="PTHR33495">
    <property type="entry name" value="ANTI-SIGMA FACTOR ANTAGONIST TM_1081-RELATED-RELATED"/>
    <property type="match status" value="1"/>
</dbReference>
<comment type="similarity">
    <text evidence="1 2">Belongs to the anti-sigma-factor antagonist family.</text>
</comment>
<sequence length="109" mass="12097">MTVTRLSHESRVIFEIDGRLDAANAVTLDREFFSCYDEGSRDFIWDCSKVTYLSSAGLRSFLQAMKRLEGADGRLVIVGASPQLLEVFDISGFKPLLTFAKDQTAALKA</sequence>
<dbReference type="EMBL" id="BDCO01000002">
    <property type="protein sequence ID" value="GAT34158.1"/>
    <property type="molecule type" value="Genomic_DNA"/>
</dbReference>
<protein>
    <recommendedName>
        <fullName evidence="2">Anti-sigma factor antagonist</fullName>
    </recommendedName>
</protein>
<organism evidence="4 5">
    <name type="scientific">Terrimicrobium sacchariphilum</name>
    <dbReference type="NCBI Taxonomy" id="690879"/>
    <lineage>
        <taxon>Bacteria</taxon>
        <taxon>Pseudomonadati</taxon>
        <taxon>Verrucomicrobiota</taxon>
        <taxon>Terrimicrobiia</taxon>
        <taxon>Terrimicrobiales</taxon>
        <taxon>Terrimicrobiaceae</taxon>
        <taxon>Terrimicrobium</taxon>
    </lineage>
</organism>
<dbReference type="Pfam" id="PF01740">
    <property type="entry name" value="STAS"/>
    <property type="match status" value="1"/>
</dbReference>
<evidence type="ECO:0000256" key="2">
    <source>
        <dbReference type="RuleBase" id="RU003749"/>
    </source>
</evidence>
<gene>
    <name evidence="4" type="ORF">TSACC_22582</name>
</gene>